<protein>
    <submittedName>
        <fullName evidence="7">Tryptophan-rich sensory protein</fullName>
    </submittedName>
</protein>
<dbReference type="InterPro" id="IPR038330">
    <property type="entry name" value="TspO/MBR-related_sf"/>
</dbReference>
<evidence type="ECO:0000256" key="2">
    <source>
        <dbReference type="ARBA" id="ARBA00007524"/>
    </source>
</evidence>
<evidence type="ECO:0000256" key="3">
    <source>
        <dbReference type="ARBA" id="ARBA00022692"/>
    </source>
</evidence>
<dbReference type="InterPro" id="IPR004307">
    <property type="entry name" value="TspO_MBR"/>
</dbReference>
<dbReference type="EMBL" id="JAKZMO010000005">
    <property type="protein sequence ID" value="MDG5482746.1"/>
    <property type="molecule type" value="Genomic_DNA"/>
</dbReference>
<reference evidence="7" key="1">
    <citation type="journal article" date="2023" name="Environ. Microbiol.">
        <title>The 2-methylpropene degradation pathway in Mycobacteriaceae family strains.</title>
        <authorList>
            <person name="Helbich S."/>
            <person name="Barrantes I."/>
            <person name="Dos Anjos Borges L.G."/>
            <person name="Pieper D.H."/>
            <person name="Vainshtein Y."/>
            <person name="Sohn K."/>
            <person name="Engesser K.H."/>
        </authorList>
    </citation>
    <scope>NUCLEOTIDE SEQUENCE</scope>
    <source>
        <strain evidence="7">IBE100</strain>
    </source>
</reference>
<sequence>MSRAGLAKAVLPVVAAAVIGNAFVSGKSMHWFLALRRPPMQLPMPGFFIVGLAYYALMGVVVHRSVVQRDRRSYRLAMAVLGGNELWNVLLFGRRSPRAAFLGIIAFLIPLSLLQASVSSDRPSSCALAPYTVWVVVYDLPWTYQLWRLNAT</sequence>
<name>A0ABT6GMZ3_MYCGU</name>
<evidence type="ECO:0000256" key="6">
    <source>
        <dbReference type="SAM" id="Phobius"/>
    </source>
</evidence>
<evidence type="ECO:0000313" key="7">
    <source>
        <dbReference type="EMBL" id="MDG5482746.1"/>
    </source>
</evidence>
<comment type="subcellular location">
    <subcellularLocation>
        <location evidence="1">Membrane</location>
        <topology evidence="1">Multi-pass membrane protein</topology>
    </subcellularLocation>
</comment>
<accession>A0ABT6GMZ3</accession>
<dbReference type="CDD" id="cd15904">
    <property type="entry name" value="TSPO_MBR"/>
    <property type="match status" value="1"/>
</dbReference>
<dbReference type="Pfam" id="PF03073">
    <property type="entry name" value="TspO_MBR"/>
    <property type="match status" value="1"/>
</dbReference>
<dbReference type="Proteomes" id="UP001154266">
    <property type="component" value="Unassembled WGS sequence"/>
</dbReference>
<proteinExistence type="inferred from homology"/>
<dbReference type="RefSeq" id="WP_278220534.1">
    <property type="nucleotide sequence ID" value="NZ_JAKZMO010000005.1"/>
</dbReference>
<keyword evidence="4 6" id="KW-1133">Transmembrane helix</keyword>
<keyword evidence="3 6" id="KW-0812">Transmembrane</keyword>
<comment type="caution">
    <text evidence="7">The sequence shown here is derived from an EMBL/GenBank/DDBJ whole genome shotgun (WGS) entry which is preliminary data.</text>
</comment>
<feature type="transmembrane region" description="Helical" evidence="6">
    <location>
        <begin position="99"/>
        <end position="116"/>
    </location>
</feature>
<organism evidence="7 8">
    <name type="scientific">Mycolicibacterium gadium</name>
    <name type="common">Mycobacterium gadium</name>
    <dbReference type="NCBI Taxonomy" id="1794"/>
    <lineage>
        <taxon>Bacteria</taxon>
        <taxon>Bacillati</taxon>
        <taxon>Actinomycetota</taxon>
        <taxon>Actinomycetes</taxon>
        <taxon>Mycobacteriales</taxon>
        <taxon>Mycobacteriaceae</taxon>
        <taxon>Mycolicibacterium</taxon>
    </lineage>
</organism>
<dbReference type="Gene3D" id="1.20.1260.100">
    <property type="entry name" value="TspO/MBR protein"/>
    <property type="match status" value="1"/>
</dbReference>
<evidence type="ECO:0000256" key="5">
    <source>
        <dbReference type="ARBA" id="ARBA00023136"/>
    </source>
</evidence>
<feature type="transmembrane region" description="Helical" evidence="6">
    <location>
        <begin position="40"/>
        <end position="62"/>
    </location>
</feature>
<gene>
    <name evidence="7" type="ORF">MNO81_08040</name>
</gene>
<evidence type="ECO:0000256" key="1">
    <source>
        <dbReference type="ARBA" id="ARBA00004141"/>
    </source>
</evidence>
<evidence type="ECO:0000313" key="8">
    <source>
        <dbReference type="Proteomes" id="UP001154266"/>
    </source>
</evidence>
<evidence type="ECO:0000256" key="4">
    <source>
        <dbReference type="ARBA" id="ARBA00022989"/>
    </source>
</evidence>
<keyword evidence="5 6" id="KW-0472">Membrane</keyword>
<keyword evidence="8" id="KW-1185">Reference proteome</keyword>
<comment type="similarity">
    <text evidence="2">Belongs to the TspO/BZRP family.</text>
</comment>